<dbReference type="InterPro" id="IPR011009">
    <property type="entry name" value="Kinase-like_dom_sf"/>
</dbReference>
<name>A0A0C1QIG3_9RICK</name>
<dbReference type="STRING" id="86105.NF27_DT00580"/>
<comment type="caution">
    <text evidence="2">The sequence shown here is derived from an EMBL/GenBank/DDBJ whole genome shotgun (WGS) entry which is preliminary data.</text>
</comment>
<dbReference type="InterPro" id="IPR002575">
    <property type="entry name" value="Aminoglycoside_PTrfase"/>
</dbReference>
<sequence>MSKKALNRDDIIDASLVRRLIAAQFPQWADLPIKLMRPEGWDNKTFRLGDQMTIRLPKAREYSHQVEKEQYWLPKLALLLPLPIPAPLAMGKPTKEFLGIGLFTNGL</sequence>
<dbReference type="Pfam" id="PF01636">
    <property type="entry name" value="APH"/>
    <property type="match status" value="1"/>
</dbReference>
<dbReference type="AlphaFoldDB" id="A0A0C1QIG3"/>
<dbReference type="EMBL" id="JSWE01000096">
    <property type="protein sequence ID" value="KIE05284.1"/>
    <property type="molecule type" value="Genomic_DNA"/>
</dbReference>
<dbReference type="OrthoDB" id="3806873at2"/>
<dbReference type="PATRIC" id="fig|86105.3.peg.859"/>
<evidence type="ECO:0000313" key="2">
    <source>
        <dbReference type="EMBL" id="KIE05284.1"/>
    </source>
</evidence>
<gene>
    <name evidence="2" type="ORF">NF27_DT00580</name>
</gene>
<organism evidence="2 3">
    <name type="scientific">Candidatus Jidaibacter acanthamoebae</name>
    <dbReference type="NCBI Taxonomy" id="86105"/>
    <lineage>
        <taxon>Bacteria</taxon>
        <taxon>Pseudomonadati</taxon>
        <taxon>Pseudomonadota</taxon>
        <taxon>Alphaproteobacteria</taxon>
        <taxon>Rickettsiales</taxon>
        <taxon>Candidatus Midichloriaceae</taxon>
        <taxon>Candidatus Jidaibacter</taxon>
    </lineage>
</organism>
<protein>
    <recommendedName>
        <fullName evidence="1">Aminoglycoside phosphotransferase domain-containing protein</fullName>
    </recommendedName>
</protein>
<dbReference type="RefSeq" id="WP_053332576.1">
    <property type="nucleotide sequence ID" value="NZ_JSWE01000096.1"/>
</dbReference>
<keyword evidence="3" id="KW-1185">Reference proteome</keyword>
<proteinExistence type="predicted"/>
<dbReference type="Proteomes" id="UP000031258">
    <property type="component" value="Unassembled WGS sequence"/>
</dbReference>
<evidence type="ECO:0000313" key="3">
    <source>
        <dbReference type="Proteomes" id="UP000031258"/>
    </source>
</evidence>
<accession>A0A0C1QIG3</accession>
<reference evidence="2 3" key="1">
    <citation type="submission" date="2014-11" db="EMBL/GenBank/DDBJ databases">
        <title>A Rickettsiales Symbiont of Amoebae With Ancient Features.</title>
        <authorList>
            <person name="Schulz F."/>
            <person name="Martijn J."/>
            <person name="Wascher F."/>
            <person name="Kostanjsek R."/>
            <person name="Ettema T.J."/>
            <person name="Horn M."/>
        </authorList>
    </citation>
    <scope>NUCLEOTIDE SEQUENCE [LARGE SCALE GENOMIC DNA]</scope>
    <source>
        <strain evidence="2 3">UWC36</strain>
    </source>
</reference>
<evidence type="ECO:0000259" key="1">
    <source>
        <dbReference type="Pfam" id="PF01636"/>
    </source>
</evidence>
<feature type="domain" description="Aminoglycoside phosphotransferase" evidence="1">
    <location>
        <begin position="38"/>
        <end position="94"/>
    </location>
</feature>
<dbReference type="SUPFAM" id="SSF56112">
    <property type="entry name" value="Protein kinase-like (PK-like)"/>
    <property type="match status" value="1"/>
</dbReference>
<dbReference type="Gene3D" id="3.30.200.20">
    <property type="entry name" value="Phosphorylase Kinase, domain 1"/>
    <property type="match status" value="1"/>
</dbReference>